<dbReference type="Proteomes" id="UP000006765">
    <property type="component" value="Unassembled WGS sequence"/>
</dbReference>
<dbReference type="eggNOG" id="COG1196">
    <property type="taxonomic scope" value="Bacteria"/>
</dbReference>
<protein>
    <recommendedName>
        <fullName evidence="5">PhnA-like protein</fullName>
    </recommendedName>
</protein>
<dbReference type="EMBL" id="AMGO01000021">
    <property type="protein sequence ID" value="EKE44576.1"/>
    <property type="molecule type" value="Genomic_DNA"/>
</dbReference>
<feature type="transmembrane region" description="Helical" evidence="2">
    <location>
        <begin position="61"/>
        <end position="80"/>
    </location>
</feature>
<evidence type="ECO:0000313" key="3">
    <source>
        <dbReference type="EMBL" id="EKE44576.1"/>
    </source>
</evidence>
<keyword evidence="2" id="KW-0812">Transmembrane</keyword>
<keyword evidence="2" id="KW-1133">Transmembrane helix</keyword>
<evidence type="ECO:0000256" key="1">
    <source>
        <dbReference type="SAM" id="Coils"/>
    </source>
</evidence>
<gene>
    <name evidence="3" type="ORF">OCGS_1414</name>
</gene>
<accession>K2GPJ3</accession>
<feature type="transmembrane region" description="Helical" evidence="2">
    <location>
        <begin position="92"/>
        <end position="112"/>
    </location>
</feature>
<feature type="transmembrane region" description="Helical" evidence="2">
    <location>
        <begin position="20"/>
        <end position="41"/>
    </location>
</feature>
<comment type="caution">
    <text evidence="3">The sequence shown here is derived from an EMBL/GenBank/DDBJ whole genome shotgun (WGS) entry which is preliminary data.</text>
</comment>
<dbReference type="AlphaFoldDB" id="K2GPJ3"/>
<proteinExistence type="predicted"/>
<evidence type="ECO:0000313" key="4">
    <source>
        <dbReference type="Proteomes" id="UP000006765"/>
    </source>
</evidence>
<keyword evidence="2" id="KW-0472">Membrane</keyword>
<feature type="transmembrane region" description="Helical" evidence="2">
    <location>
        <begin position="303"/>
        <end position="323"/>
    </location>
</feature>
<dbReference type="RefSeq" id="WP_007426566.1">
    <property type="nucleotide sequence ID" value="NZ_AMGO01000021.1"/>
</dbReference>
<reference evidence="3 4" key="1">
    <citation type="journal article" date="2012" name="J. Bacteriol.">
        <title>Draft Genome Sequence of Oceaniovalibus guishaninsula JLT2003T.</title>
        <authorList>
            <person name="Tang K."/>
            <person name="Liu K."/>
            <person name="Jiao N."/>
        </authorList>
    </citation>
    <scope>NUCLEOTIDE SEQUENCE [LARGE SCALE GENOMIC DNA]</scope>
    <source>
        <strain evidence="3 4">JLT2003</strain>
    </source>
</reference>
<dbReference type="OrthoDB" id="7056535at2"/>
<dbReference type="STRING" id="1231392.OCGS_1414"/>
<organism evidence="3 4">
    <name type="scientific">Oceaniovalibus guishaninsula JLT2003</name>
    <dbReference type="NCBI Taxonomy" id="1231392"/>
    <lineage>
        <taxon>Bacteria</taxon>
        <taxon>Pseudomonadati</taxon>
        <taxon>Pseudomonadota</taxon>
        <taxon>Alphaproteobacteria</taxon>
        <taxon>Rhodobacterales</taxon>
        <taxon>Roseobacteraceae</taxon>
        <taxon>Oceaniovalibus</taxon>
    </lineage>
</organism>
<keyword evidence="4" id="KW-1185">Reference proteome</keyword>
<evidence type="ECO:0000256" key="2">
    <source>
        <dbReference type="SAM" id="Phobius"/>
    </source>
</evidence>
<keyword evidence="1" id="KW-0175">Coiled coil</keyword>
<feature type="coiled-coil region" evidence="1">
    <location>
        <begin position="268"/>
        <end position="302"/>
    </location>
</feature>
<evidence type="ECO:0008006" key="5">
    <source>
        <dbReference type="Google" id="ProtNLM"/>
    </source>
</evidence>
<sequence>MTYAPHEYAAGVRRVSLSAIVAGTFITLALMVMFTTLGLAIGMSVFDPAQGDGLGGFGTGSAVYLVITQLISLAAGGYAAAQFVGPVPTMSAALQGAAVWALATLLMAWAAISGGSAVFGASGALLSNAGQATVNAADALIPDDIDLPDISQMADRISVDDLPPEVQQVLNDASITTQRLRTEARETLQDVTSPEERQRAINIVRRTAADVLANPTNAGDRIERAFDNLFQGPNAVLSAEDREEAFDTLARRLGIDPADAEQVVNEIEADFREAADTVRETIDDAKEEAVQAAQAATDAVAQASIWLTIASLLGLAAAAGAAAGGRRDW</sequence>
<name>K2GPJ3_9RHOB</name>